<proteinExistence type="predicted"/>
<reference evidence="1 2" key="1">
    <citation type="journal article" date="2021" name="Elife">
        <title>Chloroplast acquisition without the gene transfer in kleptoplastic sea slugs, Plakobranchus ocellatus.</title>
        <authorList>
            <person name="Maeda T."/>
            <person name="Takahashi S."/>
            <person name="Yoshida T."/>
            <person name="Shimamura S."/>
            <person name="Takaki Y."/>
            <person name="Nagai Y."/>
            <person name="Toyoda A."/>
            <person name="Suzuki Y."/>
            <person name="Arimoto A."/>
            <person name="Ishii H."/>
            <person name="Satoh N."/>
            <person name="Nishiyama T."/>
            <person name="Hasebe M."/>
            <person name="Maruyama T."/>
            <person name="Minagawa J."/>
            <person name="Obokata J."/>
            <person name="Shigenobu S."/>
        </authorList>
    </citation>
    <scope>NUCLEOTIDE SEQUENCE [LARGE SCALE GENOMIC DNA]</scope>
</reference>
<dbReference type="AlphaFoldDB" id="A0AAV4H339"/>
<gene>
    <name evidence="1" type="ORF">ElyMa_004343100</name>
</gene>
<evidence type="ECO:0000313" key="1">
    <source>
        <dbReference type="EMBL" id="GFR92036.1"/>
    </source>
</evidence>
<accession>A0AAV4H339</accession>
<comment type="caution">
    <text evidence="1">The sequence shown here is derived from an EMBL/GenBank/DDBJ whole genome shotgun (WGS) entry which is preliminary data.</text>
</comment>
<organism evidence="1 2">
    <name type="scientific">Elysia marginata</name>
    <dbReference type="NCBI Taxonomy" id="1093978"/>
    <lineage>
        <taxon>Eukaryota</taxon>
        <taxon>Metazoa</taxon>
        <taxon>Spiralia</taxon>
        <taxon>Lophotrochozoa</taxon>
        <taxon>Mollusca</taxon>
        <taxon>Gastropoda</taxon>
        <taxon>Heterobranchia</taxon>
        <taxon>Euthyneura</taxon>
        <taxon>Panpulmonata</taxon>
        <taxon>Sacoglossa</taxon>
        <taxon>Placobranchoidea</taxon>
        <taxon>Plakobranchidae</taxon>
        <taxon>Elysia</taxon>
    </lineage>
</organism>
<sequence length="152" mass="16621">MNACYFLGYYQSWRFSCLFDSEPITGSRIGLRRASTGEPTLEVCVESGACHPHLGAWELHLQVGDSSGCPCSVEHLARTLATPCMTAQLSETSQDASHTLQDCAQLSETSQDASHTLQDCAQLERQETPCGEAGMLHGFRLDLKTMATKTVY</sequence>
<keyword evidence="2" id="KW-1185">Reference proteome</keyword>
<dbReference type="EMBL" id="BMAT01008756">
    <property type="protein sequence ID" value="GFR92036.1"/>
    <property type="molecule type" value="Genomic_DNA"/>
</dbReference>
<evidence type="ECO:0000313" key="2">
    <source>
        <dbReference type="Proteomes" id="UP000762676"/>
    </source>
</evidence>
<protein>
    <submittedName>
        <fullName evidence="1">Uncharacterized protein</fullName>
    </submittedName>
</protein>
<name>A0AAV4H339_9GAST</name>
<dbReference type="Proteomes" id="UP000762676">
    <property type="component" value="Unassembled WGS sequence"/>
</dbReference>